<organism evidence="6 7">
    <name type="scientific">Bacteroides cellulosilyticus</name>
    <dbReference type="NCBI Taxonomy" id="246787"/>
    <lineage>
        <taxon>Bacteria</taxon>
        <taxon>Pseudomonadati</taxon>
        <taxon>Bacteroidota</taxon>
        <taxon>Bacteroidia</taxon>
        <taxon>Bacteroidales</taxon>
        <taxon>Bacteroidaceae</taxon>
        <taxon>Bacteroides</taxon>
    </lineage>
</organism>
<reference evidence="6 7" key="1">
    <citation type="journal article" date="2015" name="Science">
        <title>Genetic determinants of in vivo fitness and diet responsiveness in multiple human gut Bacteroides.</title>
        <authorList>
            <person name="Wu M."/>
            <person name="McNulty N.P."/>
            <person name="Rodionov D.A."/>
            <person name="Khoroshkin M.S."/>
            <person name="Griffin N.W."/>
            <person name="Cheng J."/>
            <person name="Latreille P."/>
            <person name="Kerstetter R.A."/>
            <person name="Terrapon N."/>
            <person name="Henrissat B."/>
            <person name="Osterman A.L."/>
            <person name="Gordon J.I."/>
        </authorList>
    </citation>
    <scope>NUCLEOTIDE SEQUENCE [LARGE SCALE GENOMIC DNA]</scope>
    <source>
        <strain evidence="6 7">WH2</strain>
    </source>
</reference>
<protein>
    <submittedName>
        <fullName evidence="6">Streptopain</fullName>
        <ecNumber evidence="6">3.4.22.10</ecNumber>
    </submittedName>
</protein>
<dbReference type="InterPro" id="IPR026444">
    <property type="entry name" value="Secre_tail"/>
</dbReference>
<comment type="similarity">
    <text evidence="1">Belongs to the peptidase C10 family.</text>
</comment>
<dbReference type="GO" id="GO:0008234">
    <property type="term" value="F:cysteine-type peptidase activity"/>
    <property type="evidence" value="ECO:0007669"/>
    <property type="project" value="UniProtKB-KW"/>
</dbReference>
<gene>
    <name evidence="6" type="primary">speB_2</name>
    <name evidence="6" type="ORF">BcellWH2_03813</name>
</gene>
<dbReference type="Pfam" id="PF13734">
    <property type="entry name" value="Inhibitor_I69"/>
    <property type="match status" value="1"/>
</dbReference>
<dbReference type="Gene3D" id="3.90.70.50">
    <property type="entry name" value="Peptidase C10, streptopain"/>
    <property type="match status" value="1"/>
</dbReference>
<evidence type="ECO:0000313" key="6">
    <source>
        <dbReference type="EMBL" id="ALJ61035.1"/>
    </source>
</evidence>
<dbReference type="PRINTS" id="PR00797">
    <property type="entry name" value="STREPTOPAIN"/>
</dbReference>
<keyword evidence="5" id="KW-0788">Thiol protease</keyword>
<dbReference type="SUPFAM" id="SSF54001">
    <property type="entry name" value="Cysteine proteinases"/>
    <property type="match status" value="1"/>
</dbReference>
<dbReference type="EC" id="3.4.22.10" evidence="6"/>
<dbReference type="PATRIC" id="fig|246787.4.peg.3949"/>
<dbReference type="GO" id="GO:0006508">
    <property type="term" value="P:proteolysis"/>
    <property type="evidence" value="ECO:0007669"/>
    <property type="project" value="UniProtKB-KW"/>
</dbReference>
<evidence type="ECO:0000256" key="3">
    <source>
        <dbReference type="ARBA" id="ARBA00022729"/>
    </source>
</evidence>
<dbReference type="AlphaFoldDB" id="A0A0N7IFS7"/>
<dbReference type="EMBL" id="CP012801">
    <property type="protein sequence ID" value="ALJ61035.1"/>
    <property type="molecule type" value="Genomic_DNA"/>
</dbReference>
<evidence type="ECO:0000256" key="1">
    <source>
        <dbReference type="ARBA" id="ARBA00009693"/>
    </source>
</evidence>
<evidence type="ECO:0000313" key="7">
    <source>
        <dbReference type="Proteomes" id="UP000061809"/>
    </source>
</evidence>
<keyword evidence="2" id="KW-0645">Protease</keyword>
<sequence>MRCTLLFLFILLANRLLADNVTAEQAHALATDFFKTNVQTRSTAASPQLQLVWDGEDANTRSAGNLPAFYVFNSTDQKGFVIIAGDDVVMPVLGYSFTNSFVVDGMPSNLKSWMNGLKEQINEARETGLNTSDVVYEAWRGVSDMTTGDVVKQYQTAEWDQESPYNTLCPKIEGTQTVTGCVATAISILMRYHQWPNAGTGTLPAYSYEALVSGAKIHQNVSGRTLGHTYAWNDMPLQYDRNSSEISKNEVATLMYDCGVMAQSQFNIASAGGTGASTLTAVHGLAEYMNYNKSMLCLRREWYSDAEWIQMLENEIMTVGPVLYGGATLSNEGHQFILDGYTTEDYFRVNWGWSGYSNGYFLISALNPNNQGAGGSTGGGFVANQDALFGLKPAEGNSSYQTLLAMLAGKSQDGTYYSGLETSETQFNVNSSFIVKCGFLWNLGLDSFSGKVALAMVDKNLNIREFISRISDIPSMQTYYTVSFAPSCRISLTPQPGDRIVAVYKGTNDAEWKVVRGGPDTTNEIIVKADPTSIIETKQEIQFTAFCDKQQETVVVHLPENSHRLNLYDVNGRLLKQILSEGKETITFSCREYPTGVYLLQAVTDKGIHQCKFLK</sequence>
<keyword evidence="3" id="KW-0732">Signal</keyword>
<dbReference type="NCBIfam" id="TIGR04183">
    <property type="entry name" value="Por_Secre_tail"/>
    <property type="match status" value="1"/>
</dbReference>
<dbReference type="InterPro" id="IPR000200">
    <property type="entry name" value="Peptidase_C10"/>
</dbReference>
<name>A0A0N7IFS7_9BACE</name>
<evidence type="ECO:0000256" key="5">
    <source>
        <dbReference type="ARBA" id="ARBA00022807"/>
    </source>
</evidence>
<dbReference type="KEGG" id="bcel:BcellWH2_03813"/>
<evidence type="ECO:0000256" key="2">
    <source>
        <dbReference type="ARBA" id="ARBA00022670"/>
    </source>
</evidence>
<dbReference type="InterPro" id="IPR038765">
    <property type="entry name" value="Papain-like_cys_pep_sf"/>
</dbReference>
<proteinExistence type="inferred from homology"/>
<dbReference type="InterPro" id="IPR025896">
    <property type="entry name" value="Spi_Prtas-inh"/>
</dbReference>
<dbReference type="Pfam" id="PF01640">
    <property type="entry name" value="Peptidase_C10"/>
    <property type="match status" value="1"/>
</dbReference>
<dbReference type="InterPro" id="IPR044934">
    <property type="entry name" value="Streptopain_sf"/>
</dbReference>
<keyword evidence="4 6" id="KW-0378">Hydrolase</keyword>
<accession>A0A0N7IFS7</accession>
<dbReference type="Proteomes" id="UP000061809">
    <property type="component" value="Chromosome"/>
</dbReference>
<dbReference type="RefSeq" id="WP_029427303.1">
    <property type="nucleotide sequence ID" value="NZ_CP012801.1"/>
</dbReference>
<evidence type="ECO:0000256" key="4">
    <source>
        <dbReference type="ARBA" id="ARBA00022801"/>
    </source>
</evidence>